<feature type="transmembrane region" description="Helical" evidence="1">
    <location>
        <begin position="86"/>
        <end position="109"/>
    </location>
</feature>
<reference evidence="2 3" key="1">
    <citation type="submission" date="2020-09" db="EMBL/GenBank/DDBJ databases">
        <title>Novel species in genus Gordonia.</title>
        <authorList>
            <person name="Zhang G."/>
        </authorList>
    </citation>
    <scope>NUCLEOTIDE SEQUENCE [LARGE SCALE GENOMIC DNA]</scope>
    <source>
        <strain evidence="2 3">ON-33</strain>
    </source>
</reference>
<gene>
    <name evidence="2" type="ORF">IDF66_12400</name>
</gene>
<feature type="transmembrane region" description="Helical" evidence="1">
    <location>
        <begin position="386"/>
        <end position="407"/>
    </location>
</feature>
<feature type="transmembrane region" description="Helical" evidence="1">
    <location>
        <begin position="301"/>
        <end position="321"/>
    </location>
</feature>
<dbReference type="InterPro" id="IPR018723">
    <property type="entry name" value="DUF2254_membrane"/>
</dbReference>
<proteinExistence type="predicted"/>
<feature type="transmembrane region" description="Helical" evidence="1">
    <location>
        <begin position="121"/>
        <end position="139"/>
    </location>
</feature>
<feature type="transmembrane region" description="Helical" evidence="1">
    <location>
        <begin position="12"/>
        <end position="35"/>
    </location>
</feature>
<feature type="transmembrane region" description="Helical" evidence="1">
    <location>
        <begin position="413"/>
        <end position="435"/>
    </location>
</feature>
<dbReference type="RefSeq" id="WP_190267052.1">
    <property type="nucleotide sequence ID" value="NZ_BAABAD010000004.1"/>
</dbReference>
<accession>A0ABR7WDC6</accession>
<keyword evidence="1" id="KW-1133">Transmembrane helix</keyword>
<dbReference type="Pfam" id="PF10011">
    <property type="entry name" value="DUF2254"/>
    <property type="match status" value="1"/>
</dbReference>
<organism evidence="2 3">
    <name type="scientific">Gordonia hankookensis</name>
    <dbReference type="NCBI Taxonomy" id="589403"/>
    <lineage>
        <taxon>Bacteria</taxon>
        <taxon>Bacillati</taxon>
        <taxon>Actinomycetota</taxon>
        <taxon>Actinomycetes</taxon>
        <taxon>Mycobacteriales</taxon>
        <taxon>Gordoniaceae</taxon>
        <taxon>Gordonia</taxon>
    </lineage>
</organism>
<keyword evidence="3" id="KW-1185">Reference proteome</keyword>
<dbReference type="EMBL" id="JACWMS010000002">
    <property type="protein sequence ID" value="MBD1320383.1"/>
    <property type="molecule type" value="Genomic_DNA"/>
</dbReference>
<feature type="transmembrane region" description="Helical" evidence="1">
    <location>
        <begin position="184"/>
        <end position="203"/>
    </location>
</feature>
<comment type="caution">
    <text evidence="2">The sequence shown here is derived from an EMBL/GenBank/DDBJ whole genome shotgun (WGS) entry which is preliminary data.</text>
</comment>
<dbReference type="Proteomes" id="UP000602395">
    <property type="component" value="Unassembled WGS sequence"/>
</dbReference>
<keyword evidence="1" id="KW-0812">Transmembrane</keyword>
<feature type="transmembrane region" description="Helical" evidence="1">
    <location>
        <begin position="60"/>
        <end position="79"/>
    </location>
</feature>
<feature type="transmembrane region" description="Helical" evidence="1">
    <location>
        <begin position="160"/>
        <end position="178"/>
    </location>
</feature>
<evidence type="ECO:0000313" key="3">
    <source>
        <dbReference type="Proteomes" id="UP000602395"/>
    </source>
</evidence>
<sequence>MARWFDQTIVDTGRLPLFFLLIAFVLTFVFIRFSVRMIRAEVSWWPGNVTPGGVHMHHEFFGVLLMLISGFSFVALATFDTPIANCVLASVFGAGCALVLDEFALILHLRDVYWEEEGRSSIDAVFVAVGVGLLFLMGLRPIGFGEVDEYRDAPDTSTRVVILVLFAIIVALAVITLLKGKLWTGLVGLFIVPLLIFGAIRIARPRSPWARWRYTKRPGKMVKSIRREQRYREPVVRWKIVVQEAVAGRFGVPEPTATAAALPAVAMVDHGAVPAPSAPNRIAAALRWRRTRRELRRDPPWRLPTVMVAVAIIAGLVAVGLDDNFGTYQLAAGTTATLLGVIAGAMATLTGLVFTAVTLAMQFGASQISIRVIPMLQQDVVMRASIGLFLSTFAFTVIVAVDLATVADEEVAPVISTTIAIFLTLVSTFMFIVLVGKVGSILNSSQLLRWIESEGRAAVYRLYPDVMPESRASFPVHGGDQVDEDQGPASLVVTLRDTPTRGRVLLAVDLARIQRLAIRWNVRVDLLVGIGDYVPHNVGVCEIIGDHRDVRTHQLLSCLLFGDTHRPSVSPAAALQAISDVALKALSPAINDPSRAVQALDHSEDLLLLLGPRVRADAHDNSLTMIGGYRRTWGDYVGIATDQIRHYGRSSIQVQRRLRALLETLMEQCPDDQQEPLRERLTALDAAVDRDWVTPLDRRLAEAADRQGYGSEAGRIRRRRLRINTKAGD</sequence>
<protein>
    <submittedName>
        <fullName evidence="2">DUF2254 domain-containing protein</fullName>
    </submittedName>
</protein>
<evidence type="ECO:0000256" key="1">
    <source>
        <dbReference type="SAM" id="Phobius"/>
    </source>
</evidence>
<evidence type="ECO:0000313" key="2">
    <source>
        <dbReference type="EMBL" id="MBD1320383.1"/>
    </source>
</evidence>
<feature type="transmembrane region" description="Helical" evidence="1">
    <location>
        <begin position="341"/>
        <end position="365"/>
    </location>
</feature>
<name>A0ABR7WDC6_9ACTN</name>
<keyword evidence="1" id="KW-0472">Membrane</keyword>